<evidence type="ECO:0000256" key="11">
    <source>
        <dbReference type="ARBA" id="ARBA00023098"/>
    </source>
</evidence>
<evidence type="ECO:0000256" key="3">
    <source>
        <dbReference type="ARBA" id="ARBA00012071"/>
    </source>
</evidence>
<dbReference type="InterPro" id="IPR003758">
    <property type="entry name" value="LpxK"/>
</dbReference>
<comment type="function">
    <text evidence="1 13">Transfers the gamma-phosphate of ATP to the 4'-position of a tetraacyldisaccharide 1-phosphate intermediate (termed DS-1-P) to form tetraacyldisaccharide 1,4'-bis-phosphate (lipid IVA).</text>
</comment>
<evidence type="ECO:0000256" key="9">
    <source>
        <dbReference type="ARBA" id="ARBA00022777"/>
    </source>
</evidence>
<keyword evidence="5 13" id="KW-0444">Lipid biosynthesis</keyword>
<dbReference type="SUPFAM" id="SSF52540">
    <property type="entry name" value="P-loop containing nucleoside triphosphate hydrolases"/>
    <property type="match status" value="1"/>
</dbReference>
<keyword evidence="8 13" id="KW-0547">Nucleotide-binding</keyword>
<evidence type="ECO:0000313" key="14">
    <source>
        <dbReference type="EMBL" id="MDC8783877.1"/>
    </source>
</evidence>
<proteinExistence type="inferred from homology"/>
<comment type="caution">
    <text evidence="14">The sequence shown here is derived from an EMBL/GenBank/DDBJ whole genome shotgun (WGS) entry which is preliminary data.</text>
</comment>
<dbReference type="NCBIfam" id="TIGR00682">
    <property type="entry name" value="lpxK"/>
    <property type="match status" value="1"/>
</dbReference>
<dbReference type="EC" id="2.7.1.130" evidence="3 13"/>
<dbReference type="EMBL" id="JAQQXS010000001">
    <property type="protein sequence ID" value="MDC8783877.1"/>
    <property type="molecule type" value="Genomic_DNA"/>
</dbReference>
<dbReference type="PANTHER" id="PTHR42724">
    <property type="entry name" value="TETRAACYLDISACCHARIDE 4'-KINASE"/>
    <property type="match status" value="1"/>
</dbReference>
<reference evidence="14 15" key="1">
    <citation type="submission" date="2022-10" db="EMBL/GenBank/DDBJ databases">
        <title>paucibacter sp. hw8 Genome sequencing.</title>
        <authorList>
            <person name="Park S."/>
        </authorList>
    </citation>
    <scope>NUCLEOTIDE SEQUENCE [LARGE SCALE GENOMIC DNA]</scope>
    <source>
        <strain evidence="15">hw8</strain>
    </source>
</reference>
<feature type="binding site" evidence="13">
    <location>
        <begin position="71"/>
        <end position="78"/>
    </location>
    <ligand>
        <name>ATP</name>
        <dbReference type="ChEBI" id="CHEBI:30616"/>
    </ligand>
</feature>
<name>A0ABT5KQ20_9BURK</name>
<dbReference type="Proteomes" id="UP001219862">
    <property type="component" value="Unassembled WGS sequence"/>
</dbReference>
<evidence type="ECO:0000256" key="8">
    <source>
        <dbReference type="ARBA" id="ARBA00022741"/>
    </source>
</evidence>
<sequence length="367" mass="39872">MMKGLGQALATRLQQEWWDGVGKSWPWLSIALWPLSLIYRLISVLRGQLYRHHLYRTEALPVPVIVVGNWIVGGAGKTPTTLALLSLLRSAGLKAGVVSRGYGRNSDVVTVLSKSSQVREVGDEPLLIHLRTGAPVAVGRDRVAAARALLQAHPELQVLVSDDGLQHLRMPRALSIVVFDERGIGNGRVLPSGPLRQAFRKHVAPTELVLYNAALPTTPLPGFTAKRGFGGAVSLDGWWQGEAAQVATLQLIRQAAAASASTRPGPQVWAAAGMAHPQRFFDMLSALGLAFTPLPLPDHFNFAELPWQMDAAHVLVTEKDAVKLDPRRCAQERPHTQVWVITLDFCPEPAFDLAVRAQLCSLGLIAV</sequence>
<keyword evidence="9 13" id="KW-0418">Kinase</keyword>
<evidence type="ECO:0000256" key="5">
    <source>
        <dbReference type="ARBA" id="ARBA00022516"/>
    </source>
</evidence>
<keyword evidence="15" id="KW-1185">Reference proteome</keyword>
<evidence type="ECO:0000256" key="7">
    <source>
        <dbReference type="ARBA" id="ARBA00022679"/>
    </source>
</evidence>
<organism evidence="14 15">
    <name type="scientific">Roseateles koreensis</name>
    <dbReference type="NCBI Taxonomy" id="2987526"/>
    <lineage>
        <taxon>Bacteria</taxon>
        <taxon>Pseudomonadati</taxon>
        <taxon>Pseudomonadota</taxon>
        <taxon>Betaproteobacteria</taxon>
        <taxon>Burkholderiales</taxon>
        <taxon>Sphaerotilaceae</taxon>
        <taxon>Roseateles</taxon>
    </lineage>
</organism>
<evidence type="ECO:0000256" key="1">
    <source>
        <dbReference type="ARBA" id="ARBA00002274"/>
    </source>
</evidence>
<protein>
    <recommendedName>
        <fullName evidence="4 13">Tetraacyldisaccharide 4'-kinase</fullName>
        <ecNumber evidence="3 13">2.7.1.130</ecNumber>
    </recommendedName>
    <alternativeName>
        <fullName evidence="12 13">Lipid A 4'-kinase</fullName>
    </alternativeName>
</protein>
<gene>
    <name evidence="13 14" type="primary">lpxK</name>
    <name evidence="14" type="ORF">PRZ01_01570</name>
</gene>
<dbReference type="HAMAP" id="MF_00409">
    <property type="entry name" value="LpxK"/>
    <property type="match status" value="1"/>
</dbReference>
<dbReference type="GO" id="GO:0009029">
    <property type="term" value="F:lipid-A 4'-kinase activity"/>
    <property type="evidence" value="ECO:0007669"/>
    <property type="project" value="UniProtKB-EC"/>
</dbReference>
<dbReference type="RefSeq" id="WP_273594985.1">
    <property type="nucleotide sequence ID" value="NZ_JAQQXS010000001.1"/>
</dbReference>
<keyword evidence="10 13" id="KW-0067">ATP-binding</keyword>
<dbReference type="PANTHER" id="PTHR42724:SF1">
    <property type="entry name" value="TETRAACYLDISACCHARIDE 4'-KINASE, MITOCHONDRIAL-RELATED"/>
    <property type="match status" value="1"/>
</dbReference>
<evidence type="ECO:0000256" key="10">
    <source>
        <dbReference type="ARBA" id="ARBA00022840"/>
    </source>
</evidence>
<keyword evidence="6 13" id="KW-0441">Lipid A biosynthesis</keyword>
<dbReference type="Pfam" id="PF02606">
    <property type="entry name" value="LpxK"/>
    <property type="match status" value="1"/>
</dbReference>
<evidence type="ECO:0000256" key="4">
    <source>
        <dbReference type="ARBA" id="ARBA00016436"/>
    </source>
</evidence>
<evidence type="ECO:0000256" key="6">
    <source>
        <dbReference type="ARBA" id="ARBA00022556"/>
    </source>
</evidence>
<comment type="catalytic activity">
    <reaction evidence="13">
        <text>a lipid A disaccharide + ATP = a lipid IVA + ADP + H(+)</text>
        <dbReference type="Rhea" id="RHEA:67840"/>
        <dbReference type="ChEBI" id="CHEBI:15378"/>
        <dbReference type="ChEBI" id="CHEBI:30616"/>
        <dbReference type="ChEBI" id="CHEBI:176343"/>
        <dbReference type="ChEBI" id="CHEBI:176425"/>
        <dbReference type="ChEBI" id="CHEBI:456216"/>
        <dbReference type="EC" id="2.7.1.130"/>
    </reaction>
</comment>
<evidence type="ECO:0000256" key="12">
    <source>
        <dbReference type="ARBA" id="ARBA00029757"/>
    </source>
</evidence>
<evidence type="ECO:0000256" key="13">
    <source>
        <dbReference type="HAMAP-Rule" id="MF_00409"/>
    </source>
</evidence>
<accession>A0ABT5KQ20</accession>
<evidence type="ECO:0000256" key="2">
    <source>
        <dbReference type="ARBA" id="ARBA00004870"/>
    </source>
</evidence>
<comment type="similarity">
    <text evidence="13">Belongs to the LpxK family.</text>
</comment>
<evidence type="ECO:0000313" key="15">
    <source>
        <dbReference type="Proteomes" id="UP001219862"/>
    </source>
</evidence>
<comment type="pathway">
    <text evidence="2 13">Glycolipid biosynthesis; lipid IV(A) biosynthesis; lipid IV(A) from (3R)-3-hydroxytetradecanoyl-[acyl-carrier-protein] and UDP-N-acetyl-alpha-D-glucosamine: step 6/6.</text>
</comment>
<dbReference type="InterPro" id="IPR027417">
    <property type="entry name" value="P-loop_NTPase"/>
</dbReference>
<keyword evidence="11 13" id="KW-0443">Lipid metabolism</keyword>
<keyword evidence="7 13" id="KW-0808">Transferase</keyword>